<dbReference type="OrthoDB" id="17066at2759"/>
<sequence>MKSVKEDSCNLTTPAKRIFSPVKLSSPNSYQGKNLTGVARHVRDLVADIHANVQQWNNLHLQGITHIKSIAQEKHNKNYYSRTLQDLCDKLESICNNLDDKVKNFDQIRHQLKAITTLQKTSNKLFITWPTTKFGEVAEIIYETYREEAKLKRKILENVAHNHTVSWKMLHLAAWQYQPLLSENLTILLESLLIETGHRPLQ</sequence>
<evidence type="ECO:0000313" key="1">
    <source>
        <dbReference type="Proteomes" id="UP000515204"/>
    </source>
</evidence>
<gene>
    <name evidence="2" type="primary">LOC106746333</name>
</gene>
<dbReference type="AlphaFoldDB" id="A0A6P3XK04"/>
<dbReference type="GO" id="GO:0016301">
    <property type="term" value="F:kinase activity"/>
    <property type="evidence" value="ECO:0007669"/>
    <property type="project" value="UniProtKB-KW"/>
</dbReference>
<dbReference type="KEGG" id="dqu:106746333"/>
<keyword evidence="2" id="KW-0418">Kinase</keyword>
<reference evidence="2" key="1">
    <citation type="submission" date="2025-08" db="UniProtKB">
        <authorList>
            <consortium name="RefSeq"/>
        </authorList>
    </citation>
    <scope>IDENTIFICATION</scope>
</reference>
<evidence type="ECO:0000313" key="2">
    <source>
        <dbReference type="RefSeq" id="XP_014478344.1"/>
    </source>
</evidence>
<dbReference type="RefSeq" id="XP_014478344.1">
    <property type="nucleotide sequence ID" value="XM_014622858.1"/>
</dbReference>
<organism evidence="1 2">
    <name type="scientific">Dinoponera quadriceps</name>
    <name type="common">South American ant</name>
    <dbReference type="NCBI Taxonomy" id="609295"/>
    <lineage>
        <taxon>Eukaryota</taxon>
        <taxon>Metazoa</taxon>
        <taxon>Ecdysozoa</taxon>
        <taxon>Arthropoda</taxon>
        <taxon>Hexapoda</taxon>
        <taxon>Insecta</taxon>
        <taxon>Pterygota</taxon>
        <taxon>Neoptera</taxon>
        <taxon>Endopterygota</taxon>
        <taxon>Hymenoptera</taxon>
        <taxon>Apocrita</taxon>
        <taxon>Aculeata</taxon>
        <taxon>Formicoidea</taxon>
        <taxon>Formicidae</taxon>
        <taxon>Ponerinae</taxon>
        <taxon>Ponerini</taxon>
        <taxon>Dinoponera</taxon>
    </lineage>
</organism>
<accession>A0A6P3XK04</accession>
<keyword evidence="2" id="KW-0808">Transferase</keyword>
<name>A0A6P3XK04_DINQU</name>
<dbReference type="PANTHER" id="PTHR15827">
    <property type="entry name" value="CYCLIN-DEPENDENT KINASE 2-INTERACTING PROTEIN"/>
    <property type="match status" value="1"/>
</dbReference>
<dbReference type="PANTHER" id="PTHR15827:SF2">
    <property type="entry name" value="CYCLIN-DEPENDENT KINASE 2-INTERACTING PROTEIN"/>
    <property type="match status" value="1"/>
</dbReference>
<protein>
    <submittedName>
        <fullName evidence="2">Cyclin-dependent kinase 2-interacting protein</fullName>
    </submittedName>
</protein>
<keyword evidence="1" id="KW-1185">Reference proteome</keyword>
<dbReference type="GeneID" id="106746333"/>
<proteinExistence type="predicted"/>
<dbReference type="Proteomes" id="UP000515204">
    <property type="component" value="Unplaced"/>
</dbReference>